<dbReference type="PATRIC" id="fig|1631356.3.peg.3620"/>
<comment type="cofactor">
    <cofactor evidence="1 8">
        <name>Mg(2+)</name>
        <dbReference type="ChEBI" id="CHEBI:18420"/>
    </cofactor>
</comment>
<sequence length="132" mass="14011">MIVDTSAVVAVLNGEDGWQVLDRALRDATSPTMSAASYVELGAVVDSRLDPLLSREVDQLLDAWGVEIVAVTPGDAEVARAAYRDFGRGSGHPARLSFGDCFSYALARTAGEPLLFVGDDFGHTDVEPAVRS</sequence>
<evidence type="ECO:0000313" key="10">
    <source>
        <dbReference type="EMBL" id="KNX38628.1"/>
    </source>
</evidence>
<gene>
    <name evidence="8" type="primary">vapC</name>
    <name evidence="10" type="ORF">VV01_18165</name>
</gene>
<keyword evidence="4 8" id="KW-0479">Metal-binding</keyword>
<keyword evidence="3 8" id="KW-0540">Nuclease</keyword>
<dbReference type="AlphaFoldDB" id="A0A0L6CM74"/>
<dbReference type="Gene3D" id="3.40.50.1010">
    <property type="entry name" value="5'-nuclease"/>
    <property type="match status" value="1"/>
</dbReference>
<dbReference type="GO" id="GO:0016787">
    <property type="term" value="F:hydrolase activity"/>
    <property type="evidence" value="ECO:0007669"/>
    <property type="project" value="UniProtKB-KW"/>
</dbReference>
<dbReference type="STRING" id="1631356.VV01_18165"/>
<dbReference type="GO" id="GO:0004540">
    <property type="term" value="F:RNA nuclease activity"/>
    <property type="evidence" value="ECO:0007669"/>
    <property type="project" value="InterPro"/>
</dbReference>
<evidence type="ECO:0000256" key="7">
    <source>
        <dbReference type="ARBA" id="ARBA00038093"/>
    </source>
</evidence>
<evidence type="ECO:0000256" key="6">
    <source>
        <dbReference type="ARBA" id="ARBA00022842"/>
    </source>
</evidence>
<evidence type="ECO:0000256" key="2">
    <source>
        <dbReference type="ARBA" id="ARBA00022649"/>
    </source>
</evidence>
<keyword evidence="5 8" id="KW-0378">Hydrolase</keyword>
<dbReference type="InterPro" id="IPR050556">
    <property type="entry name" value="Type_II_TA_system_RNase"/>
</dbReference>
<accession>A0A0L6CM74</accession>
<dbReference type="EC" id="3.1.-.-" evidence="8"/>
<dbReference type="Pfam" id="PF01850">
    <property type="entry name" value="PIN"/>
    <property type="match status" value="1"/>
</dbReference>
<feature type="binding site" evidence="8">
    <location>
        <position position="100"/>
    </location>
    <ligand>
        <name>Mg(2+)</name>
        <dbReference type="ChEBI" id="CHEBI:18420"/>
    </ligand>
</feature>
<evidence type="ECO:0000313" key="11">
    <source>
        <dbReference type="Proteomes" id="UP000037397"/>
    </source>
</evidence>
<organism evidence="10 11">
    <name type="scientific">Luteipulveratus halotolerans</name>
    <dbReference type="NCBI Taxonomy" id="1631356"/>
    <lineage>
        <taxon>Bacteria</taxon>
        <taxon>Bacillati</taxon>
        <taxon>Actinomycetota</taxon>
        <taxon>Actinomycetes</taxon>
        <taxon>Micrococcales</taxon>
        <taxon>Dermacoccaceae</taxon>
        <taxon>Luteipulveratus</taxon>
    </lineage>
</organism>
<comment type="function">
    <text evidence="8">Toxic component of a toxin-antitoxin (TA) system. An RNase.</text>
</comment>
<dbReference type="EMBL" id="LAIR01000002">
    <property type="protein sequence ID" value="KNX38628.1"/>
    <property type="molecule type" value="Genomic_DNA"/>
</dbReference>
<reference evidence="11" key="1">
    <citation type="submission" date="2015-03" db="EMBL/GenBank/DDBJ databases">
        <title>Luteipulveratus halotolerans sp. nov., a novel actinobacterium (Dermacoccaceae) from Sarawak, Malaysia.</title>
        <authorList>
            <person name="Juboi H."/>
            <person name="Basik A."/>
            <person name="Shamsul S.S."/>
            <person name="Arnold P."/>
            <person name="Schmitt E.K."/>
            <person name="Sanglier J.-J."/>
            <person name="Yeo T."/>
        </authorList>
    </citation>
    <scope>NUCLEOTIDE SEQUENCE [LARGE SCALE GENOMIC DNA]</scope>
    <source>
        <strain evidence="11">C296001</strain>
    </source>
</reference>
<evidence type="ECO:0000259" key="9">
    <source>
        <dbReference type="Pfam" id="PF01850"/>
    </source>
</evidence>
<dbReference type="HAMAP" id="MF_00265">
    <property type="entry name" value="VapC_Nob1"/>
    <property type="match status" value="1"/>
</dbReference>
<dbReference type="GO" id="GO:0090729">
    <property type="term" value="F:toxin activity"/>
    <property type="evidence" value="ECO:0007669"/>
    <property type="project" value="UniProtKB-KW"/>
</dbReference>
<comment type="similarity">
    <text evidence="7 8">Belongs to the PINc/VapC protein family.</text>
</comment>
<feature type="domain" description="PIN" evidence="9">
    <location>
        <begin position="1"/>
        <end position="125"/>
    </location>
</feature>
<comment type="caution">
    <text evidence="10">The sequence shown here is derived from an EMBL/GenBank/DDBJ whole genome shotgun (WGS) entry which is preliminary data.</text>
</comment>
<dbReference type="Proteomes" id="UP000037397">
    <property type="component" value="Unassembled WGS sequence"/>
</dbReference>
<dbReference type="InterPro" id="IPR029060">
    <property type="entry name" value="PIN-like_dom_sf"/>
</dbReference>
<dbReference type="PANTHER" id="PTHR33653">
    <property type="entry name" value="RIBONUCLEASE VAPC2"/>
    <property type="match status" value="1"/>
</dbReference>
<keyword evidence="11" id="KW-1185">Reference proteome</keyword>
<dbReference type="RefSeq" id="WP_050671114.1">
    <property type="nucleotide sequence ID" value="NZ_LAIR01000002.1"/>
</dbReference>
<evidence type="ECO:0000256" key="3">
    <source>
        <dbReference type="ARBA" id="ARBA00022722"/>
    </source>
</evidence>
<dbReference type="GO" id="GO:0000287">
    <property type="term" value="F:magnesium ion binding"/>
    <property type="evidence" value="ECO:0007669"/>
    <property type="project" value="UniProtKB-UniRule"/>
</dbReference>
<name>A0A0L6CM74_9MICO</name>
<protein>
    <recommendedName>
        <fullName evidence="8">Ribonuclease VapC</fullName>
        <shortName evidence="8">RNase VapC</shortName>
        <ecNumber evidence="8">3.1.-.-</ecNumber>
    </recommendedName>
    <alternativeName>
        <fullName evidence="8">Toxin VapC</fullName>
    </alternativeName>
</protein>
<evidence type="ECO:0000256" key="8">
    <source>
        <dbReference type="HAMAP-Rule" id="MF_00265"/>
    </source>
</evidence>
<keyword evidence="2 8" id="KW-1277">Toxin-antitoxin system</keyword>
<evidence type="ECO:0000256" key="5">
    <source>
        <dbReference type="ARBA" id="ARBA00022801"/>
    </source>
</evidence>
<dbReference type="OrthoDB" id="32625at2"/>
<evidence type="ECO:0000256" key="1">
    <source>
        <dbReference type="ARBA" id="ARBA00001946"/>
    </source>
</evidence>
<keyword evidence="8" id="KW-0800">Toxin</keyword>
<feature type="binding site" evidence="8">
    <location>
        <position position="4"/>
    </location>
    <ligand>
        <name>Mg(2+)</name>
        <dbReference type="ChEBI" id="CHEBI:18420"/>
    </ligand>
</feature>
<dbReference type="InterPro" id="IPR002716">
    <property type="entry name" value="PIN_dom"/>
</dbReference>
<proteinExistence type="inferred from homology"/>
<dbReference type="SUPFAM" id="SSF88723">
    <property type="entry name" value="PIN domain-like"/>
    <property type="match status" value="1"/>
</dbReference>
<dbReference type="InterPro" id="IPR022907">
    <property type="entry name" value="VapC_family"/>
</dbReference>
<dbReference type="CDD" id="cd09871">
    <property type="entry name" value="PIN_MtVapC28-VapC30-like"/>
    <property type="match status" value="1"/>
</dbReference>
<evidence type="ECO:0000256" key="4">
    <source>
        <dbReference type="ARBA" id="ARBA00022723"/>
    </source>
</evidence>
<dbReference type="PANTHER" id="PTHR33653:SF1">
    <property type="entry name" value="RIBONUCLEASE VAPC2"/>
    <property type="match status" value="1"/>
</dbReference>
<keyword evidence="6 8" id="KW-0460">Magnesium</keyword>